<feature type="transmembrane region" description="Helical" evidence="9">
    <location>
        <begin position="6"/>
        <end position="30"/>
    </location>
</feature>
<feature type="binding site" evidence="7">
    <location>
        <position position="314"/>
    </location>
    <ligand>
        <name>Na(+)</name>
        <dbReference type="ChEBI" id="CHEBI:29101"/>
        <label>1</label>
    </ligand>
</feature>
<dbReference type="GO" id="GO:0043005">
    <property type="term" value="C:neuron projection"/>
    <property type="evidence" value="ECO:0007669"/>
    <property type="project" value="TreeGrafter"/>
</dbReference>
<evidence type="ECO:0000256" key="1">
    <source>
        <dbReference type="ARBA" id="ARBA00004141"/>
    </source>
</evidence>
<dbReference type="WBParaSite" id="DME_0000749701-mRNA-1">
    <property type="protein sequence ID" value="DME_0000749701-mRNA-1"/>
    <property type="gene ID" value="DME_0000749701"/>
</dbReference>
<protein>
    <submittedName>
        <fullName evidence="13">Sodium-and chloride-dependent GABA transporter 1</fullName>
    </submittedName>
</protein>
<keyword evidence="5 9" id="KW-1133">Transmembrane helix</keyword>
<keyword evidence="12" id="KW-1185">Reference proteome</keyword>
<keyword evidence="6 9" id="KW-0472">Membrane</keyword>
<dbReference type="Proteomes" id="UP000274756">
    <property type="component" value="Unassembled WGS sequence"/>
</dbReference>
<dbReference type="GO" id="GO:0005886">
    <property type="term" value="C:plasma membrane"/>
    <property type="evidence" value="ECO:0007669"/>
    <property type="project" value="TreeGrafter"/>
</dbReference>
<evidence type="ECO:0000313" key="12">
    <source>
        <dbReference type="Proteomes" id="UP000274756"/>
    </source>
</evidence>
<dbReference type="InterPro" id="IPR037272">
    <property type="entry name" value="SNS_sf"/>
</dbReference>
<dbReference type="GO" id="GO:0046872">
    <property type="term" value="F:metal ion binding"/>
    <property type="evidence" value="ECO:0007669"/>
    <property type="project" value="UniProtKB-KW"/>
</dbReference>
<feature type="transmembrane region" description="Helical" evidence="9">
    <location>
        <begin position="339"/>
        <end position="358"/>
    </location>
</feature>
<keyword evidence="8" id="KW-1015">Disulfide bond</keyword>
<feature type="transmembrane region" description="Helical" evidence="9">
    <location>
        <begin position="416"/>
        <end position="437"/>
    </location>
</feature>
<dbReference type="Pfam" id="PF00209">
    <property type="entry name" value="SNF"/>
    <property type="match status" value="1"/>
</dbReference>
<evidence type="ECO:0000313" key="11">
    <source>
        <dbReference type="Proteomes" id="UP000038040"/>
    </source>
</evidence>
<keyword evidence="2" id="KW-0813">Transport</keyword>
<feature type="binding site" evidence="7">
    <location>
        <position position="239"/>
    </location>
    <ligand>
        <name>Na(+)</name>
        <dbReference type="ChEBI" id="CHEBI:29101"/>
        <label>1</label>
    </ligand>
</feature>
<dbReference type="AlphaFoldDB" id="A0A0N4UIQ5"/>
<evidence type="ECO:0000256" key="6">
    <source>
        <dbReference type="ARBA" id="ARBA00023136"/>
    </source>
</evidence>
<evidence type="ECO:0000256" key="9">
    <source>
        <dbReference type="SAM" id="Phobius"/>
    </source>
</evidence>
<keyword evidence="3 9" id="KW-0812">Transmembrane</keyword>
<feature type="disulfide bond" evidence="8">
    <location>
        <begin position="94"/>
        <end position="103"/>
    </location>
</feature>
<evidence type="ECO:0000256" key="5">
    <source>
        <dbReference type="ARBA" id="ARBA00022989"/>
    </source>
</evidence>
<reference evidence="13" key="1">
    <citation type="submission" date="2017-02" db="UniProtKB">
        <authorList>
            <consortium name="WormBaseParasite"/>
        </authorList>
    </citation>
    <scope>IDENTIFICATION</scope>
</reference>
<organism evidence="11 13">
    <name type="scientific">Dracunculus medinensis</name>
    <name type="common">Guinea worm</name>
    <dbReference type="NCBI Taxonomy" id="318479"/>
    <lineage>
        <taxon>Eukaryota</taxon>
        <taxon>Metazoa</taxon>
        <taxon>Ecdysozoa</taxon>
        <taxon>Nematoda</taxon>
        <taxon>Chromadorea</taxon>
        <taxon>Rhabditida</taxon>
        <taxon>Spirurina</taxon>
        <taxon>Dracunculoidea</taxon>
        <taxon>Dracunculidae</taxon>
        <taxon>Dracunculus</taxon>
    </lineage>
</organism>
<dbReference type="GO" id="GO:0005332">
    <property type="term" value="F:gamma-aminobutyric acid:sodium:chloride symporter activity"/>
    <property type="evidence" value="ECO:0007669"/>
    <property type="project" value="TreeGrafter"/>
</dbReference>
<evidence type="ECO:0000256" key="4">
    <source>
        <dbReference type="ARBA" id="ARBA00022847"/>
    </source>
</evidence>
<feature type="transmembrane region" description="Helical" evidence="9">
    <location>
        <begin position="237"/>
        <end position="256"/>
    </location>
</feature>
<feature type="transmembrane region" description="Helical" evidence="9">
    <location>
        <begin position="268"/>
        <end position="287"/>
    </location>
</feature>
<dbReference type="EMBL" id="UYYG01001201">
    <property type="protein sequence ID" value="VDN60109.1"/>
    <property type="molecule type" value="Genomic_DNA"/>
</dbReference>
<feature type="transmembrane region" description="Helical" evidence="9">
    <location>
        <begin position="183"/>
        <end position="203"/>
    </location>
</feature>
<feature type="transmembrane region" description="Helical" evidence="9">
    <location>
        <begin position="370"/>
        <end position="395"/>
    </location>
</feature>
<dbReference type="PRINTS" id="PR00176">
    <property type="entry name" value="NANEUSMPORT"/>
</dbReference>
<comment type="subcellular location">
    <subcellularLocation>
        <location evidence="1">Membrane</location>
        <topology evidence="1">Multi-pass membrane protein</topology>
    </subcellularLocation>
</comment>
<name>A0A0N4UIQ5_DRAME</name>
<keyword evidence="7" id="KW-0915">Sodium</keyword>
<keyword evidence="4" id="KW-0769">Symport</keyword>
<dbReference type="PANTHER" id="PTHR11616">
    <property type="entry name" value="SODIUM/CHLORIDE DEPENDENT TRANSPORTER"/>
    <property type="match status" value="1"/>
</dbReference>
<evidence type="ECO:0000256" key="2">
    <source>
        <dbReference type="ARBA" id="ARBA00022448"/>
    </source>
</evidence>
<feature type="binding site" evidence="7">
    <location>
        <position position="271"/>
    </location>
    <ligand>
        <name>Na(+)</name>
        <dbReference type="ChEBI" id="CHEBI:29101"/>
        <label>1</label>
    </ligand>
</feature>
<accession>A0A0N4UIQ5</accession>
<feature type="transmembrane region" description="Helical" evidence="9">
    <location>
        <begin position="151"/>
        <end position="171"/>
    </location>
</feature>
<dbReference type="SUPFAM" id="SSF161070">
    <property type="entry name" value="SNF-like"/>
    <property type="match status" value="1"/>
</dbReference>
<evidence type="ECO:0000256" key="3">
    <source>
        <dbReference type="ARBA" id="ARBA00022692"/>
    </source>
</evidence>
<reference evidence="10 12" key="2">
    <citation type="submission" date="2018-11" db="EMBL/GenBank/DDBJ databases">
        <authorList>
            <consortium name="Pathogen Informatics"/>
        </authorList>
    </citation>
    <scope>NUCLEOTIDE SEQUENCE [LARGE SCALE GENOMIC DNA]</scope>
</reference>
<evidence type="ECO:0000256" key="8">
    <source>
        <dbReference type="PIRSR" id="PIRSR600175-2"/>
    </source>
</evidence>
<dbReference type="STRING" id="318479.A0A0N4UIQ5"/>
<feature type="transmembrane region" description="Helical" evidence="9">
    <location>
        <begin position="299"/>
        <end position="327"/>
    </location>
</feature>
<keyword evidence="7" id="KW-0479">Metal-binding</keyword>
<feature type="binding site" evidence="7">
    <location>
        <position position="311"/>
    </location>
    <ligand>
        <name>Na(+)</name>
        <dbReference type="ChEBI" id="CHEBI:29101"/>
        <label>1</label>
    </ligand>
</feature>
<sequence>MSAHTMLFAGTFLVAYVIAFSLIIIPTFIMEVTIGQYIQRGAMEVWVICPLFKGVGIGNVVLSFMCCSYYCVIVAWAIYYMISSFAATFPWENCDNWWNTIQCITTKQNSNLTIVQELNSNLSGVGLQTETSVQQFWERRVLKQSDTFFEFGGLQLELLGLLFLAWFIVYIALRKGITKARKFVYFCAFSPYVLLIVLLIRALTLPGAGKGLSYYFTPNFTKLVETTVWRDAGTQVLYSYGVGYGTLTALGSHNSFNQNCFRDSFITCAINGGTSILAGVGLVFQAYPEVASNLPVKQVWAVLFFFMIVILGLDTQVCILEGFFTALEDTFPAIRRFKSVSLAITCFIFFIIGIPMVSQAGSYWLTLFDAYGASGIALLFVVFFEVIGLAWGFGAKNIRNALKEMISLNMSIVWDIFWKFLTPISVAVLFIVCIVKYEPLRYPTGENFPSSAEIIGFILALCSMIVVPAFMVYYLLFRDKKGTLKERVIRGFKAPPHLRTGRPTTTRVADIGMEPKFGVISAFGSTNDLKHQEKFPAIAINERDIGVHA</sequence>
<evidence type="ECO:0000313" key="10">
    <source>
        <dbReference type="EMBL" id="VDN60109.1"/>
    </source>
</evidence>
<dbReference type="PROSITE" id="PS50267">
    <property type="entry name" value="NA_NEUROTRAN_SYMP_3"/>
    <property type="match status" value="1"/>
</dbReference>
<dbReference type="OrthoDB" id="6581954at2759"/>
<proteinExistence type="predicted"/>
<evidence type="ECO:0000256" key="7">
    <source>
        <dbReference type="PIRSR" id="PIRSR600175-1"/>
    </source>
</evidence>
<feature type="transmembrane region" description="Helical" evidence="9">
    <location>
        <begin position="457"/>
        <end position="477"/>
    </location>
</feature>
<feature type="transmembrane region" description="Helical" evidence="9">
    <location>
        <begin position="60"/>
        <end position="82"/>
    </location>
</feature>
<gene>
    <name evidence="10" type="ORF">DME_LOCUS10082</name>
</gene>
<dbReference type="PANTHER" id="PTHR11616:SF20">
    <property type="entry name" value="SODIUM- AND CHLORIDE-DEPENDENT BETAINE TRANSPORTER"/>
    <property type="match status" value="1"/>
</dbReference>
<evidence type="ECO:0000313" key="13">
    <source>
        <dbReference type="WBParaSite" id="DME_0000749701-mRNA-1"/>
    </source>
</evidence>
<dbReference type="InterPro" id="IPR000175">
    <property type="entry name" value="Na/ntran_symport"/>
</dbReference>
<dbReference type="Proteomes" id="UP000038040">
    <property type="component" value="Unplaced"/>
</dbReference>